<dbReference type="Gene3D" id="2.40.10.10">
    <property type="entry name" value="Trypsin-like serine proteases"/>
    <property type="match status" value="1"/>
</dbReference>
<dbReference type="GO" id="GO:0006508">
    <property type="term" value="P:proteolysis"/>
    <property type="evidence" value="ECO:0007669"/>
    <property type="project" value="UniProtKB-KW"/>
</dbReference>
<dbReference type="InterPro" id="IPR033116">
    <property type="entry name" value="TRYPSIN_SER"/>
</dbReference>
<dbReference type="CDD" id="cd00190">
    <property type="entry name" value="Tryp_SPc"/>
    <property type="match status" value="1"/>
</dbReference>
<dbReference type="AlphaFoldDB" id="A0A0A1XEA6"/>
<evidence type="ECO:0000259" key="4">
    <source>
        <dbReference type="PROSITE" id="PS50240"/>
    </source>
</evidence>
<gene>
    <name evidence="5" type="primary">COGS_3</name>
    <name evidence="5" type="ORF">g.11789</name>
</gene>
<dbReference type="InterPro" id="IPR018114">
    <property type="entry name" value="TRYPSIN_HIS"/>
</dbReference>
<dbReference type="InterPro" id="IPR009003">
    <property type="entry name" value="Peptidase_S1_PA"/>
</dbReference>
<dbReference type="PANTHER" id="PTHR24252:SF27">
    <property type="entry name" value="TRANSMEMBRANE PROTEASE SERINE 3-LIKE"/>
    <property type="match status" value="1"/>
</dbReference>
<dbReference type="PROSITE" id="PS00134">
    <property type="entry name" value="TRYPSIN_HIS"/>
    <property type="match status" value="1"/>
</dbReference>
<evidence type="ECO:0000256" key="3">
    <source>
        <dbReference type="RuleBase" id="RU363034"/>
    </source>
</evidence>
<keyword evidence="3" id="KW-0720">Serine protease</keyword>
<dbReference type="PROSITE" id="PS00135">
    <property type="entry name" value="TRYPSIN_SER"/>
    <property type="match status" value="1"/>
</dbReference>
<evidence type="ECO:0000256" key="2">
    <source>
        <dbReference type="ARBA" id="ARBA00023180"/>
    </source>
</evidence>
<dbReference type="InterPro" id="IPR001254">
    <property type="entry name" value="Trypsin_dom"/>
</dbReference>
<dbReference type="PANTHER" id="PTHR24252">
    <property type="entry name" value="ACROSIN-RELATED"/>
    <property type="match status" value="1"/>
</dbReference>
<feature type="domain" description="Peptidase S1" evidence="4">
    <location>
        <begin position="93"/>
        <end position="328"/>
    </location>
</feature>
<dbReference type="PROSITE" id="PS50240">
    <property type="entry name" value="TRYPSIN_DOM"/>
    <property type="match status" value="1"/>
</dbReference>
<dbReference type="EMBL" id="GBXI01005504">
    <property type="protein sequence ID" value="JAD08788.1"/>
    <property type="molecule type" value="Transcribed_RNA"/>
</dbReference>
<organism evidence="5">
    <name type="scientific">Zeugodacus cucurbitae</name>
    <name type="common">Melon fruit fly</name>
    <name type="synonym">Bactrocera cucurbitae</name>
    <dbReference type="NCBI Taxonomy" id="28588"/>
    <lineage>
        <taxon>Eukaryota</taxon>
        <taxon>Metazoa</taxon>
        <taxon>Ecdysozoa</taxon>
        <taxon>Arthropoda</taxon>
        <taxon>Hexapoda</taxon>
        <taxon>Insecta</taxon>
        <taxon>Pterygota</taxon>
        <taxon>Neoptera</taxon>
        <taxon>Endopterygota</taxon>
        <taxon>Diptera</taxon>
        <taxon>Brachycera</taxon>
        <taxon>Muscomorpha</taxon>
        <taxon>Tephritoidea</taxon>
        <taxon>Tephritidae</taxon>
        <taxon>Zeugodacus</taxon>
        <taxon>Zeugodacus</taxon>
    </lineage>
</organism>
<keyword evidence="3" id="KW-0378">Hydrolase</keyword>
<evidence type="ECO:0000256" key="1">
    <source>
        <dbReference type="ARBA" id="ARBA00023157"/>
    </source>
</evidence>
<name>A0A0A1XEA6_ZEUCU</name>
<feature type="non-terminal residue" evidence="5">
    <location>
        <position position="1"/>
    </location>
</feature>
<accession>A0A0A1XEA6</accession>
<dbReference type="SMART" id="SM00020">
    <property type="entry name" value="Tryp_SPc"/>
    <property type="match status" value="1"/>
</dbReference>
<dbReference type="FunFam" id="2.40.10.10:FF:000068">
    <property type="entry name" value="transmembrane protease serine 2"/>
    <property type="match status" value="1"/>
</dbReference>
<protein>
    <submittedName>
        <fullName evidence="5">Collagenase</fullName>
    </submittedName>
</protein>
<proteinExistence type="predicted"/>
<dbReference type="Pfam" id="PF00089">
    <property type="entry name" value="Trypsin"/>
    <property type="match status" value="1"/>
</dbReference>
<keyword evidence="2" id="KW-0325">Glycoprotein</keyword>
<dbReference type="InterPro" id="IPR043504">
    <property type="entry name" value="Peptidase_S1_PA_chymotrypsin"/>
</dbReference>
<sequence>CCVQINGVACLNHWSTKVLYWFIKTWQRPTRQSSFSRFCKVLVACCVQINGVSTSTEKFETMKIELLACLCLFAFAEAFIEPAADLGRIQNRIVSGSPASLGQFPWQVILKKDPIEDLLCGGSIIAANWVLTAGHCTYGLSSIFIMFGTVLLNNPNALNMTSTQLYINPNYNGETLNNDVSLIQLPTPLTFSKYIQPIQLVTNNDANFNFIGQVATIAGFGLTDDDNLDSSNIMLYARVQIINNSQCADVFGTSVVIPSTLCAKGENGTDMSICSGDSGGPLITRDTNGNWMQIGINSFVAQDMCTMMYPSGYARLTSFLGYISQVTGMDFNSY</sequence>
<reference evidence="5" key="2">
    <citation type="journal article" date="2015" name="Gigascience">
        <title>Reconstructing a comprehensive transcriptome assembly of a white-pupal translocated strain of the pest fruit fly Bactrocera cucurbitae.</title>
        <authorList>
            <person name="Sim S.B."/>
            <person name="Calla B."/>
            <person name="Hall B."/>
            <person name="DeRego T."/>
            <person name="Geib S.M."/>
        </authorList>
    </citation>
    <scope>NUCLEOTIDE SEQUENCE</scope>
</reference>
<dbReference type="PRINTS" id="PR00722">
    <property type="entry name" value="CHYMOTRYPSIN"/>
</dbReference>
<keyword evidence="1" id="KW-1015">Disulfide bond</keyword>
<dbReference type="SUPFAM" id="SSF50494">
    <property type="entry name" value="Trypsin-like serine proteases"/>
    <property type="match status" value="1"/>
</dbReference>
<dbReference type="InterPro" id="IPR001314">
    <property type="entry name" value="Peptidase_S1A"/>
</dbReference>
<reference evidence="5" key="1">
    <citation type="submission" date="2014-11" db="EMBL/GenBank/DDBJ databases">
        <authorList>
            <person name="Geib S."/>
        </authorList>
    </citation>
    <scope>NUCLEOTIDE SEQUENCE</scope>
</reference>
<keyword evidence="3" id="KW-0645">Protease</keyword>
<dbReference type="GO" id="GO:0004252">
    <property type="term" value="F:serine-type endopeptidase activity"/>
    <property type="evidence" value="ECO:0007669"/>
    <property type="project" value="InterPro"/>
</dbReference>
<evidence type="ECO:0000313" key="5">
    <source>
        <dbReference type="EMBL" id="JAD08788.1"/>
    </source>
</evidence>